<evidence type="ECO:0000313" key="14">
    <source>
        <dbReference type="EMBL" id="HIU69309.1"/>
    </source>
</evidence>
<comment type="subcellular location">
    <subcellularLocation>
        <location evidence="2">Membrane</location>
    </subcellularLocation>
</comment>
<dbReference type="SUPFAM" id="SSF55874">
    <property type="entry name" value="ATPase domain of HSP90 chaperone/DNA topoisomerase II/histidine kinase"/>
    <property type="match status" value="1"/>
</dbReference>
<dbReference type="AlphaFoldDB" id="A0A9D1MUS3"/>
<evidence type="ECO:0000256" key="8">
    <source>
        <dbReference type="ARBA" id="ARBA00022989"/>
    </source>
</evidence>
<dbReference type="PANTHER" id="PTHR45436">
    <property type="entry name" value="SENSOR HISTIDINE KINASE YKOH"/>
    <property type="match status" value="1"/>
</dbReference>
<evidence type="ECO:0000256" key="9">
    <source>
        <dbReference type="ARBA" id="ARBA00023012"/>
    </source>
</evidence>
<dbReference type="Gene3D" id="3.30.565.10">
    <property type="entry name" value="Histidine kinase-like ATPase, C-terminal domain"/>
    <property type="match status" value="1"/>
</dbReference>
<dbReference type="Gene3D" id="6.10.340.10">
    <property type="match status" value="1"/>
</dbReference>
<keyword evidence="6 11" id="KW-0812">Transmembrane</keyword>
<feature type="domain" description="Histidine kinase" evidence="12">
    <location>
        <begin position="251"/>
        <end position="468"/>
    </location>
</feature>
<evidence type="ECO:0000313" key="15">
    <source>
        <dbReference type="Proteomes" id="UP000824125"/>
    </source>
</evidence>
<evidence type="ECO:0000256" key="7">
    <source>
        <dbReference type="ARBA" id="ARBA00022777"/>
    </source>
</evidence>
<organism evidence="14 15">
    <name type="scientific">Candidatus Scybalenecus merdavium</name>
    <dbReference type="NCBI Taxonomy" id="2840939"/>
    <lineage>
        <taxon>Bacteria</taxon>
        <taxon>Bacillati</taxon>
        <taxon>Bacillota</taxon>
        <taxon>Clostridia</taxon>
        <taxon>Eubacteriales</taxon>
        <taxon>Oscillospiraceae</taxon>
        <taxon>Oscillospiraceae incertae sedis</taxon>
        <taxon>Candidatus Scybalenecus</taxon>
    </lineage>
</organism>
<evidence type="ECO:0000256" key="1">
    <source>
        <dbReference type="ARBA" id="ARBA00000085"/>
    </source>
</evidence>
<evidence type="ECO:0000256" key="2">
    <source>
        <dbReference type="ARBA" id="ARBA00004370"/>
    </source>
</evidence>
<protein>
    <recommendedName>
        <fullName evidence="3">histidine kinase</fullName>
        <ecNumber evidence="3">2.7.13.3</ecNumber>
    </recommendedName>
</protein>
<evidence type="ECO:0000259" key="12">
    <source>
        <dbReference type="PROSITE" id="PS50109"/>
    </source>
</evidence>
<feature type="transmembrane region" description="Helical" evidence="11">
    <location>
        <begin position="12"/>
        <end position="32"/>
    </location>
</feature>
<dbReference type="InterPro" id="IPR003661">
    <property type="entry name" value="HisK_dim/P_dom"/>
</dbReference>
<keyword evidence="8 11" id="KW-1133">Transmembrane helix</keyword>
<dbReference type="InterPro" id="IPR005467">
    <property type="entry name" value="His_kinase_dom"/>
</dbReference>
<dbReference type="InterPro" id="IPR050428">
    <property type="entry name" value="TCS_sensor_his_kinase"/>
</dbReference>
<dbReference type="Pfam" id="PF00512">
    <property type="entry name" value="HisKA"/>
    <property type="match status" value="1"/>
</dbReference>
<dbReference type="InterPro" id="IPR003594">
    <property type="entry name" value="HATPase_dom"/>
</dbReference>
<reference evidence="14" key="1">
    <citation type="submission" date="2020-10" db="EMBL/GenBank/DDBJ databases">
        <authorList>
            <person name="Gilroy R."/>
        </authorList>
    </citation>
    <scope>NUCLEOTIDE SEQUENCE</scope>
    <source>
        <strain evidence="14">CHK176-6737</strain>
    </source>
</reference>
<proteinExistence type="predicted"/>
<keyword evidence="4" id="KW-0597">Phosphoprotein</keyword>
<dbReference type="PANTHER" id="PTHR45436:SF9">
    <property type="entry name" value="SENSOR PROTEIN"/>
    <property type="match status" value="1"/>
</dbReference>
<keyword evidence="9" id="KW-0902">Two-component regulatory system</keyword>
<dbReference type="InterPro" id="IPR003660">
    <property type="entry name" value="HAMP_dom"/>
</dbReference>
<feature type="transmembrane region" description="Helical" evidence="11">
    <location>
        <begin position="168"/>
        <end position="188"/>
    </location>
</feature>
<dbReference type="InterPro" id="IPR036097">
    <property type="entry name" value="HisK_dim/P_sf"/>
</dbReference>
<name>A0A9D1MUS3_9FIRM</name>
<reference evidence="14" key="2">
    <citation type="journal article" date="2021" name="PeerJ">
        <title>Extensive microbial diversity within the chicken gut microbiome revealed by metagenomics and culture.</title>
        <authorList>
            <person name="Gilroy R."/>
            <person name="Ravi A."/>
            <person name="Getino M."/>
            <person name="Pursley I."/>
            <person name="Horton D.L."/>
            <person name="Alikhan N.F."/>
            <person name="Baker D."/>
            <person name="Gharbi K."/>
            <person name="Hall N."/>
            <person name="Watson M."/>
            <person name="Adriaenssens E.M."/>
            <person name="Foster-Nyarko E."/>
            <person name="Jarju S."/>
            <person name="Secka A."/>
            <person name="Antonio M."/>
            <person name="Oren A."/>
            <person name="Chaudhuri R.R."/>
            <person name="La Ragione R."/>
            <person name="Hildebrand F."/>
            <person name="Pallen M.J."/>
        </authorList>
    </citation>
    <scope>NUCLEOTIDE SEQUENCE</scope>
    <source>
        <strain evidence="14">CHK176-6737</strain>
    </source>
</reference>
<dbReference type="Pfam" id="PF02518">
    <property type="entry name" value="HATPase_c"/>
    <property type="match status" value="1"/>
</dbReference>
<dbReference type="EMBL" id="DVNM01000027">
    <property type="protein sequence ID" value="HIU69309.1"/>
    <property type="molecule type" value="Genomic_DNA"/>
</dbReference>
<dbReference type="EC" id="2.7.13.3" evidence="3"/>
<dbReference type="PRINTS" id="PR00344">
    <property type="entry name" value="BCTRLSENSOR"/>
</dbReference>
<dbReference type="SUPFAM" id="SSF47384">
    <property type="entry name" value="Homodimeric domain of signal transducing histidine kinase"/>
    <property type="match status" value="1"/>
</dbReference>
<dbReference type="PROSITE" id="PS50885">
    <property type="entry name" value="HAMP"/>
    <property type="match status" value="1"/>
</dbReference>
<dbReference type="Gene3D" id="1.10.287.130">
    <property type="match status" value="1"/>
</dbReference>
<evidence type="ECO:0000259" key="13">
    <source>
        <dbReference type="PROSITE" id="PS50885"/>
    </source>
</evidence>
<dbReference type="SMART" id="SM00387">
    <property type="entry name" value="HATPase_c"/>
    <property type="match status" value="1"/>
</dbReference>
<keyword evidence="5" id="KW-0808">Transferase</keyword>
<keyword evidence="10 11" id="KW-0472">Membrane</keyword>
<dbReference type="SUPFAM" id="SSF158472">
    <property type="entry name" value="HAMP domain-like"/>
    <property type="match status" value="1"/>
</dbReference>
<dbReference type="Pfam" id="PF00672">
    <property type="entry name" value="HAMP"/>
    <property type="match status" value="1"/>
</dbReference>
<dbReference type="PROSITE" id="PS50109">
    <property type="entry name" value="HIS_KIN"/>
    <property type="match status" value="1"/>
</dbReference>
<gene>
    <name evidence="14" type="ORF">IAD23_05050</name>
</gene>
<evidence type="ECO:0000256" key="5">
    <source>
        <dbReference type="ARBA" id="ARBA00022679"/>
    </source>
</evidence>
<comment type="catalytic activity">
    <reaction evidence="1">
        <text>ATP + protein L-histidine = ADP + protein N-phospho-L-histidine.</text>
        <dbReference type="EC" id="2.7.13.3"/>
    </reaction>
</comment>
<comment type="caution">
    <text evidence="14">The sequence shown here is derived from an EMBL/GenBank/DDBJ whole genome shotgun (WGS) entry which is preliminary data.</text>
</comment>
<keyword evidence="7" id="KW-0418">Kinase</keyword>
<dbReference type="InterPro" id="IPR004358">
    <property type="entry name" value="Sig_transdc_His_kin-like_C"/>
</dbReference>
<evidence type="ECO:0000256" key="3">
    <source>
        <dbReference type="ARBA" id="ARBA00012438"/>
    </source>
</evidence>
<dbReference type="CDD" id="cd06225">
    <property type="entry name" value="HAMP"/>
    <property type="match status" value="1"/>
</dbReference>
<dbReference type="FunFam" id="1.10.287.130:FF:000001">
    <property type="entry name" value="Two-component sensor histidine kinase"/>
    <property type="match status" value="1"/>
</dbReference>
<dbReference type="InterPro" id="IPR036890">
    <property type="entry name" value="HATPase_C_sf"/>
</dbReference>
<sequence>MKKLSLQARITLWFSVLVILITALAFGLMFVINNSVLHTNIRELLLSTVEANAQEIEFLFSMADAEEDEEDQYLEYRGGYIEIDDDFLDELNGVYTSLYDAQGNLLYGNGVVNCPVDLSGKIREVSREGEMYYVYFEALEIEHLEGLVLKGVVNENANQTILSQTVRLSLMLLPLFALVAILGGYLMARRSLRPIQKIAAAAEQISDGRDLSKRIEMPPQQDELAQLAGTFNSMFDRLERSFEAEKQFTSDASHELRTPLSVISAQCEFALKKDRDAQAYKNSLQVISRQAARMSAIVEEMLSYARLERMDAPPDLHTADVSQLTQQVCNDFAGTLQNGIRLSTEIEREISLPVSSGLFEQMLVNLLSNAYRYNRPDGTITVGLHRADTQAVLSVADTGAGMTPEQTERIWQKFYRADASRTSQDQKHGLGIGLAVVKRIADLHGFSLKVESRENKGSTFYVYMPLSGV</sequence>
<dbReference type="SMART" id="SM00304">
    <property type="entry name" value="HAMP"/>
    <property type="match status" value="1"/>
</dbReference>
<dbReference type="GO" id="GO:0005886">
    <property type="term" value="C:plasma membrane"/>
    <property type="evidence" value="ECO:0007669"/>
    <property type="project" value="TreeGrafter"/>
</dbReference>
<evidence type="ECO:0000256" key="11">
    <source>
        <dbReference type="SAM" id="Phobius"/>
    </source>
</evidence>
<dbReference type="GO" id="GO:0000155">
    <property type="term" value="F:phosphorelay sensor kinase activity"/>
    <property type="evidence" value="ECO:0007669"/>
    <property type="project" value="InterPro"/>
</dbReference>
<dbReference type="SMART" id="SM00388">
    <property type="entry name" value="HisKA"/>
    <property type="match status" value="1"/>
</dbReference>
<feature type="domain" description="HAMP" evidence="13">
    <location>
        <begin position="189"/>
        <end position="243"/>
    </location>
</feature>
<evidence type="ECO:0000256" key="4">
    <source>
        <dbReference type="ARBA" id="ARBA00022553"/>
    </source>
</evidence>
<dbReference type="CDD" id="cd00082">
    <property type="entry name" value="HisKA"/>
    <property type="match status" value="1"/>
</dbReference>
<dbReference type="FunFam" id="3.30.565.10:FF:000006">
    <property type="entry name" value="Sensor histidine kinase WalK"/>
    <property type="match status" value="1"/>
</dbReference>
<evidence type="ECO:0000256" key="10">
    <source>
        <dbReference type="ARBA" id="ARBA00023136"/>
    </source>
</evidence>
<dbReference type="Proteomes" id="UP000824125">
    <property type="component" value="Unassembled WGS sequence"/>
</dbReference>
<accession>A0A9D1MUS3</accession>
<evidence type="ECO:0000256" key="6">
    <source>
        <dbReference type="ARBA" id="ARBA00022692"/>
    </source>
</evidence>